<evidence type="ECO:0000256" key="11">
    <source>
        <dbReference type="SAM" id="Phobius"/>
    </source>
</evidence>
<dbReference type="Proteomes" id="UP000601171">
    <property type="component" value="Unassembled WGS sequence"/>
</dbReference>
<dbReference type="SUPFAM" id="SSF55874">
    <property type="entry name" value="ATPase domain of HSP90 chaperone/DNA topoisomerase II/histidine kinase"/>
    <property type="match status" value="1"/>
</dbReference>
<evidence type="ECO:0000313" key="13">
    <source>
        <dbReference type="EMBL" id="MBC8587705.1"/>
    </source>
</evidence>
<evidence type="ECO:0000256" key="8">
    <source>
        <dbReference type="ARBA" id="ARBA00022989"/>
    </source>
</evidence>
<accession>A0A926ESH3</accession>
<comment type="caution">
    <text evidence="13">The sequence shown here is derived from an EMBL/GenBank/DDBJ whole genome shotgun (WGS) entry which is preliminary data.</text>
</comment>
<keyword evidence="5" id="KW-0808">Transferase</keyword>
<evidence type="ECO:0000256" key="7">
    <source>
        <dbReference type="ARBA" id="ARBA00022777"/>
    </source>
</evidence>
<dbReference type="InterPro" id="IPR050398">
    <property type="entry name" value="HssS/ArlS-like"/>
</dbReference>
<evidence type="ECO:0000256" key="3">
    <source>
        <dbReference type="ARBA" id="ARBA00012438"/>
    </source>
</evidence>
<gene>
    <name evidence="13" type="ORF">H8707_05570</name>
</gene>
<evidence type="ECO:0000256" key="9">
    <source>
        <dbReference type="ARBA" id="ARBA00023012"/>
    </source>
</evidence>
<organism evidence="13 14">
    <name type="scientific">Paratissierella segnis</name>
    <dbReference type="NCBI Taxonomy" id="2763679"/>
    <lineage>
        <taxon>Bacteria</taxon>
        <taxon>Bacillati</taxon>
        <taxon>Bacillota</taxon>
        <taxon>Tissierellia</taxon>
        <taxon>Tissierellales</taxon>
        <taxon>Tissierellaceae</taxon>
        <taxon>Paratissierella</taxon>
    </lineage>
</organism>
<dbReference type="InterPro" id="IPR004358">
    <property type="entry name" value="Sig_transdc_His_kin-like_C"/>
</dbReference>
<evidence type="ECO:0000256" key="1">
    <source>
        <dbReference type="ARBA" id="ARBA00000085"/>
    </source>
</evidence>
<dbReference type="CDD" id="cd00082">
    <property type="entry name" value="HisKA"/>
    <property type="match status" value="1"/>
</dbReference>
<dbReference type="InterPro" id="IPR003661">
    <property type="entry name" value="HisK_dim/P_dom"/>
</dbReference>
<evidence type="ECO:0000259" key="12">
    <source>
        <dbReference type="PROSITE" id="PS50109"/>
    </source>
</evidence>
<keyword evidence="9" id="KW-0902">Two-component regulatory system</keyword>
<reference evidence="13" key="1">
    <citation type="submission" date="2020-08" db="EMBL/GenBank/DDBJ databases">
        <title>Genome public.</title>
        <authorList>
            <person name="Liu C."/>
            <person name="Sun Q."/>
        </authorList>
    </citation>
    <scope>NUCLEOTIDE SEQUENCE</scope>
    <source>
        <strain evidence="13">BX21</strain>
    </source>
</reference>
<proteinExistence type="predicted"/>
<comment type="catalytic activity">
    <reaction evidence="1">
        <text>ATP + protein L-histidine = ADP + protein N-phospho-L-histidine.</text>
        <dbReference type="EC" id="2.7.13.3"/>
    </reaction>
</comment>
<keyword evidence="10 11" id="KW-0472">Membrane</keyword>
<dbReference type="InterPro" id="IPR005467">
    <property type="entry name" value="His_kinase_dom"/>
</dbReference>
<keyword evidence="14" id="KW-1185">Reference proteome</keyword>
<dbReference type="EMBL" id="JACRTG010000016">
    <property type="protein sequence ID" value="MBC8587705.1"/>
    <property type="molecule type" value="Genomic_DNA"/>
</dbReference>
<dbReference type="Gene3D" id="3.30.565.10">
    <property type="entry name" value="Histidine kinase-like ATPase, C-terminal domain"/>
    <property type="match status" value="1"/>
</dbReference>
<dbReference type="PROSITE" id="PS50109">
    <property type="entry name" value="HIS_KIN"/>
    <property type="match status" value="1"/>
</dbReference>
<dbReference type="SMART" id="SM00387">
    <property type="entry name" value="HATPase_c"/>
    <property type="match status" value="1"/>
</dbReference>
<sequence length="304" mass="35535">MLWLIIIMLILVIGVLSAYILLYKREIRSIVNRLQFIREHDTNKKINLQIKVKEINELAIQLNHLINYYKTEKIAISKAEHKFKEEITNISHDLRTPLTSIAGYVQMLESENTPAEKKAEYYNIIRRRIDTLVKMLDEFFEFARIESDEYVLQFEKVNVNNVLADVISMFYYDFLSKCEEPSIQIPSNPIYIHADKDALKRVFQNLIKNYLNHGTRKISISAKEEENHVCISFKNYAPDIDNTDVEKLFQRFYTADKSRTKSSTGLGLAIVKNLITKMNGKIKAEVEDSILVISITFNRLEIFK</sequence>
<evidence type="ECO:0000256" key="6">
    <source>
        <dbReference type="ARBA" id="ARBA00022692"/>
    </source>
</evidence>
<dbReference type="CDD" id="cd00075">
    <property type="entry name" value="HATPase"/>
    <property type="match status" value="1"/>
</dbReference>
<keyword evidence="4" id="KW-0597">Phosphoprotein</keyword>
<protein>
    <recommendedName>
        <fullName evidence="3">histidine kinase</fullName>
        <ecNumber evidence="3">2.7.13.3</ecNumber>
    </recommendedName>
</protein>
<dbReference type="InterPro" id="IPR036097">
    <property type="entry name" value="HisK_dim/P_sf"/>
</dbReference>
<comment type="subcellular location">
    <subcellularLocation>
        <location evidence="2">Membrane</location>
        <topology evidence="2">Multi-pass membrane protein</topology>
    </subcellularLocation>
</comment>
<dbReference type="AlphaFoldDB" id="A0A926ESH3"/>
<dbReference type="PRINTS" id="PR00344">
    <property type="entry name" value="BCTRLSENSOR"/>
</dbReference>
<dbReference type="RefSeq" id="WP_228109497.1">
    <property type="nucleotide sequence ID" value="NZ_JACRTG010000016.1"/>
</dbReference>
<dbReference type="Pfam" id="PF02518">
    <property type="entry name" value="HATPase_c"/>
    <property type="match status" value="1"/>
</dbReference>
<dbReference type="GO" id="GO:0000155">
    <property type="term" value="F:phosphorelay sensor kinase activity"/>
    <property type="evidence" value="ECO:0007669"/>
    <property type="project" value="InterPro"/>
</dbReference>
<evidence type="ECO:0000256" key="4">
    <source>
        <dbReference type="ARBA" id="ARBA00022553"/>
    </source>
</evidence>
<keyword evidence="8 11" id="KW-1133">Transmembrane helix</keyword>
<keyword evidence="6 11" id="KW-0812">Transmembrane</keyword>
<dbReference type="PANTHER" id="PTHR45528">
    <property type="entry name" value="SENSOR HISTIDINE KINASE CPXA"/>
    <property type="match status" value="1"/>
</dbReference>
<dbReference type="Pfam" id="PF00512">
    <property type="entry name" value="HisKA"/>
    <property type="match status" value="1"/>
</dbReference>
<dbReference type="InterPro" id="IPR003594">
    <property type="entry name" value="HATPase_dom"/>
</dbReference>
<dbReference type="SMART" id="SM00388">
    <property type="entry name" value="HisKA"/>
    <property type="match status" value="1"/>
</dbReference>
<dbReference type="SUPFAM" id="SSF47384">
    <property type="entry name" value="Homodimeric domain of signal transducing histidine kinase"/>
    <property type="match status" value="1"/>
</dbReference>
<dbReference type="InterPro" id="IPR036890">
    <property type="entry name" value="HATPase_C_sf"/>
</dbReference>
<dbReference type="Gene3D" id="1.10.287.130">
    <property type="match status" value="1"/>
</dbReference>
<name>A0A926ESH3_9FIRM</name>
<evidence type="ECO:0000256" key="2">
    <source>
        <dbReference type="ARBA" id="ARBA00004141"/>
    </source>
</evidence>
<dbReference type="PANTHER" id="PTHR45528:SF8">
    <property type="entry name" value="HISTIDINE KINASE"/>
    <property type="match status" value="1"/>
</dbReference>
<feature type="transmembrane region" description="Helical" evidence="11">
    <location>
        <begin position="6"/>
        <end position="23"/>
    </location>
</feature>
<evidence type="ECO:0000256" key="5">
    <source>
        <dbReference type="ARBA" id="ARBA00022679"/>
    </source>
</evidence>
<dbReference type="GO" id="GO:0005886">
    <property type="term" value="C:plasma membrane"/>
    <property type="evidence" value="ECO:0007669"/>
    <property type="project" value="TreeGrafter"/>
</dbReference>
<evidence type="ECO:0000256" key="10">
    <source>
        <dbReference type="ARBA" id="ARBA00023136"/>
    </source>
</evidence>
<evidence type="ECO:0000313" key="14">
    <source>
        <dbReference type="Proteomes" id="UP000601171"/>
    </source>
</evidence>
<keyword evidence="7 13" id="KW-0418">Kinase</keyword>
<dbReference type="EC" id="2.7.13.3" evidence="3"/>
<feature type="domain" description="Histidine kinase" evidence="12">
    <location>
        <begin position="89"/>
        <end position="301"/>
    </location>
</feature>